<keyword evidence="9" id="KW-1185">Reference proteome</keyword>
<dbReference type="STRING" id="408657.SAMN04487995_3318"/>
<evidence type="ECO:0000259" key="6">
    <source>
        <dbReference type="Pfam" id="PF17210"/>
    </source>
</evidence>
<evidence type="ECO:0000256" key="5">
    <source>
        <dbReference type="SAM" id="SignalP"/>
    </source>
</evidence>
<dbReference type="RefSeq" id="WP_090336944.1">
    <property type="nucleotide sequence ID" value="NZ_FNXY01000005.1"/>
</dbReference>
<reference evidence="8 9" key="1">
    <citation type="submission" date="2016-10" db="EMBL/GenBank/DDBJ databases">
        <authorList>
            <person name="de Groot N.N."/>
        </authorList>
    </citation>
    <scope>NUCLEOTIDE SEQUENCE [LARGE SCALE GENOMIC DNA]</scope>
    <source>
        <strain evidence="8 9">DSM 19938</strain>
    </source>
</reference>
<dbReference type="InterPro" id="IPR026444">
    <property type="entry name" value="Secre_tail"/>
</dbReference>
<dbReference type="GO" id="GO:0005576">
    <property type="term" value="C:extracellular region"/>
    <property type="evidence" value="ECO:0007669"/>
    <property type="project" value="UniProtKB-SubCell"/>
</dbReference>
<dbReference type="InterPro" id="IPR033764">
    <property type="entry name" value="Sdr_B"/>
</dbReference>
<gene>
    <name evidence="8" type="ORF">SAMN04487995_3318</name>
</gene>
<name>A0A1H6W4W5_9BACT</name>
<feature type="domain" description="SD-repeat containing protein B" evidence="6">
    <location>
        <begin position="354"/>
        <end position="478"/>
    </location>
</feature>
<accession>A0A1H6W4W5</accession>
<dbReference type="EMBL" id="FNXY01000005">
    <property type="protein sequence ID" value="SEJ12009.1"/>
    <property type="molecule type" value="Genomic_DNA"/>
</dbReference>
<dbReference type="Pfam" id="PF17210">
    <property type="entry name" value="SdrD_B"/>
    <property type="match status" value="1"/>
</dbReference>
<evidence type="ECO:0000256" key="2">
    <source>
        <dbReference type="ARBA" id="ARBA00022525"/>
    </source>
</evidence>
<dbReference type="AlphaFoldDB" id="A0A1H6W4W5"/>
<dbReference type="Gene3D" id="2.60.40.10">
    <property type="entry name" value="Immunoglobulins"/>
    <property type="match status" value="1"/>
</dbReference>
<feature type="domain" description="Secretion system C-terminal sorting" evidence="7">
    <location>
        <begin position="588"/>
        <end position="659"/>
    </location>
</feature>
<evidence type="ECO:0000256" key="1">
    <source>
        <dbReference type="ARBA" id="ARBA00004613"/>
    </source>
</evidence>
<dbReference type="OrthoDB" id="964979at2"/>
<proteinExistence type="predicted"/>
<organism evidence="8 9">
    <name type="scientific">Dyadobacter koreensis</name>
    <dbReference type="NCBI Taxonomy" id="408657"/>
    <lineage>
        <taxon>Bacteria</taxon>
        <taxon>Pseudomonadati</taxon>
        <taxon>Bacteroidota</taxon>
        <taxon>Cytophagia</taxon>
        <taxon>Cytophagales</taxon>
        <taxon>Spirosomataceae</taxon>
        <taxon>Dyadobacter</taxon>
    </lineage>
</organism>
<feature type="region of interest" description="Disordered" evidence="4">
    <location>
        <begin position="439"/>
        <end position="469"/>
    </location>
</feature>
<evidence type="ECO:0000256" key="4">
    <source>
        <dbReference type="SAM" id="MobiDB-lite"/>
    </source>
</evidence>
<feature type="signal peptide" evidence="5">
    <location>
        <begin position="1"/>
        <end position="23"/>
    </location>
</feature>
<dbReference type="InterPro" id="IPR013783">
    <property type="entry name" value="Ig-like_fold"/>
</dbReference>
<evidence type="ECO:0000259" key="7">
    <source>
        <dbReference type="Pfam" id="PF18962"/>
    </source>
</evidence>
<keyword evidence="3 5" id="KW-0732">Signal</keyword>
<sequence>MKGIIYKWLLLGLTLFLTNTIYAQQCPSGDFTAVTGGTYKLDGNKTLLISSNVTNLTLEISNRDNIICVAPGVTWEQNKQTNFNGSVSINVYGTFNYNSSDNFNGNVPSYLNVQEGGTLNTNTTGIGSNLLINNQGTTTFTTTGTVEFRDSFSFYNLGPNAKLIATAPGLVKFGTNTTICNAGTMDFGSLENADAKRFKNEASGVINISRYFYNHGSILNDGEINTLCGKFGSSGCEFIIGDKGAGKEFENNGCMNITGNVNIRGAAFNNGTITITNGDLTIDKKISGYNGSIIVVNGRSVINSDGGYNGTNMFFWDENTTGHDFDEKRNNNPTTTTVYKVEKRTCVKEEAFGSIGDYVWYDKNQDGKQDDTELPATGLKVQLYKLVSGVWTSEVSAVTDKFGKYLFDELTSGKYKVQFTLPTGGKAFFTSFKRSGVDAEKDSDANTDDNNSSDEITIDTTYPAGNPKRDNMTYDAGIYEGSTPLPVTLISFTASKENESAQLKWSTSMETNSESFDVEHSLTGKNWQKVGNVLASGESSAEIKYSFIDTNPADGENLYRLKMIDADGTFAYSGIRSVSIELGEGVVVYPNPVADRLYLKITDWTKINKVQLFDLNGKAIFNSAKAPVDGIDVKNLPSGLYAVSVTRTNGATDSFKVVINK</sequence>
<comment type="subcellular location">
    <subcellularLocation>
        <location evidence="1">Secreted</location>
    </subcellularLocation>
</comment>
<keyword evidence="2" id="KW-0964">Secreted</keyword>
<evidence type="ECO:0000313" key="9">
    <source>
        <dbReference type="Proteomes" id="UP000199532"/>
    </source>
</evidence>
<evidence type="ECO:0000313" key="8">
    <source>
        <dbReference type="EMBL" id="SEJ12009.1"/>
    </source>
</evidence>
<dbReference type="Proteomes" id="UP000199532">
    <property type="component" value="Unassembled WGS sequence"/>
</dbReference>
<feature type="chain" id="PRO_5011685588" evidence="5">
    <location>
        <begin position="24"/>
        <end position="661"/>
    </location>
</feature>
<evidence type="ECO:0000256" key="3">
    <source>
        <dbReference type="ARBA" id="ARBA00022729"/>
    </source>
</evidence>
<dbReference type="SUPFAM" id="SSF117074">
    <property type="entry name" value="Hypothetical protein PA1324"/>
    <property type="match status" value="1"/>
</dbReference>
<dbReference type="Pfam" id="PF18962">
    <property type="entry name" value="Por_Secre_tail"/>
    <property type="match status" value="1"/>
</dbReference>
<protein>
    <submittedName>
        <fullName evidence="8">Por secretion system C-terminal sorting domain-containing protein</fullName>
    </submittedName>
</protein>
<dbReference type="NCBIfam" id="TIGR04183">
    <property type="entry name" value="Por_Secre_tail"/>
    <property type="match status" value="1"/>
</dbReference>